<evidence type="ECO:0000256" key="1">
    <source>
        <dbReference type="SAM" id="MobiDB-lite"/>
    </source>
</evidence>
<feature type="compositionally biased region" description="Basic residues" evidence="1">
    <location>
        <begin position="74"/>
        <end position="85"/>
    </location>
</feature>
<name>A0A915KHU1_ROMCU</name>
<evidence type="ECO:0000313" key="3">
    <source>
        <dbReference type="WBParaSite" id="nRc.2.0.1.t37950-RA"/>
    </source>
</evidence>
<dbReference type="AlphaFoldDB" id="A0A915KHU1"/>
<dbReference type="WBParaSite" id="nRc.2.0.1.t37950-RA">
    <property type="protein sequence ID" value="nRc.2.0.1.t37950-RA"/>
    <property type="gene ID" value="nRc.2.0.1.g37950"/>
</dbReference>
<proteinExistence type="predicted"/>
<dbReference type="Proteomes" id="UP000887565">
    <property type="component" value="Unplaced"/>
</dbReference>
<accession>A0A915KHU1</accession>
<protein>
    <submittedName>
        <fullName evidence="3">Uncharacterized protein</fullName>
    </submittedName>
</protein>
<evidence type="ECO:0000313" key="2">
    <source>
        <dbReference type="Proteomes" id="UP000887565"/>
    </source>
</evidence>
<organism evidence="2 3">
    <name type="scientific">Romanomermis culicivorax</name>
    <name type="common">Nematode worm</name>
    <dbReference type="NCBI Taxonomy" id="13658"/>
    <lineage>
        <taxon>Eukaryota</taxon>
        <taxon>Metazoa</taxon>
        <taxon>Ecdysozoa</taxon>
        <taxon>Nematoda</taxon>
        <taxon>Enoplea</taxon>
        <taxon>Dorylaimia</taxon>
        <taxon>Mermithida</taxon>
        <taxon>Mermithoidea</taxon>
        <taxon>Mermithidae</taxon>
        <taxon>Romanomermis</taxon>
    </lineage>
</organism>
<reference evidence="3" key="1">
    <citation type="submission" date="2022-11" db="UniProtKB">
        <authorList>
            <consortium name="WormBaseParasite"/>
        </authorList>
    </citation>
    <scope>IDENTIFICATION</scope>
</reference>
<feature type="region of interest" description="Disordered" evidence="1">
    <location>
        <begin position="25"/>
        <end position="104"/>
    </location>
</feature>
<keyword evidence="2" id="KW-1185">Reference proteome</keyword>
<sequence>MWSTFSGASLEYIDKQTLEAELSNAFRGGGRGRKSRKSLGGWLLIPPPGGRGVDADASAISDDDDDNGVNVCGGRRRKHGRRRRVSSASVYKCRSSGKPQLFSS</sequence>